<protein>
    <recommendedName>
        <fullName evidence="1">Contractile injection system tube protein N-terminal domain-containing protein</fullName>
    </recommendedName>
</protein>
<evidence type="ECO:0000313" key="3">
    <source>
        <dbReference type="Proteomes" id="UP001333818"/>
    </source>
</evidence>
<feature type="domain" description="Contractile injection system tube protein N-terminal" evidence="1">
    <location>
        <begin position="14"/>
        <end position="148"/>
    </location>
</feature>
<reference evidence="2" key="1">
    <citation type="submission" date="2024-01" db="EMBL/GenBank/DDBJ databases">
        <title>Bank of Algae and Cyanobacteria of the Azores (BACA) strain genomes.</title>
        <authorList>
            <person name="Luz R."/>
            <person name="Cordeiro R."/>
            <person name="Fonseca A."/>
            <person name="Goncalves V."/>
        </authorList>
    </citation>
    <scope>NUCLEOTIDE SEQUENCE</scope>
    <source>
        <strain evidence="2">BACA0141</strain>
    </source>
</reference>
<proteinExistence type="predicted"/>
<accession>A0AAW9Q2X7</accession>
<dbReference type="RefSeq" id="WP_330483684.1">
    <property type="nucleotide sequence ID" value="NZ_JAZBJZ010000037.1"/>
</dbReference>
<keyword evidence="3" id="KW-1185">Reference proteome</keyword>
<name>A0AAW9Q2X7_9CYAN</name>
<comment type="caution">
    <text evidence="2">The sequence shown here is derived from an EMBL/GenBank/DDBJ whole genome shotgun (WGS) entry which is preliminary data.</text>
</comment>
<dbReference type="Pfam" id="PF19266">
    <property type="entry name" value="CIS_tube"/>
    <property type="match status" value="1"/>
</dbReference>
<evidence type="ECO:0000259" key="1">
    <source>
        <dbReference type="Pfam" id="PF19266"/>
    </source>
</evidence>
<gene>
    <name evidence="2" type="ORF">V2H45_10900</name>
</gene>
<sequence length="149" mass="16411">MTGQLVKAMLTTTDSGATSITFQFNPTELNLKRSIKLNRAEGTRTASGMPKISFARPEPATVTLSNLVFDTYEAGTSVYTKLDPILKAVDFVSESVQRPPIYVLAWGSKSYLKCFVTDIDYSLTMFLEDGTPVRAKVTLTLQEVDDDQA</sequence>
<dbReference type="EMBL" id="JAZBJZ010000037">
    <property type="protein sequence ID" value="MEE3717256.1"/>
    <property type="molecule type" value="Genomic_DNA"/>
</dbReference>
<dbReference type="Proteomes" id="UP001333818">
    <property type="component" value="Unassembled WGS sequence"/>
</dbReference>
<dbReference type="InterPro" id="IPR045361">
    <property type="entry name" value="CIS_tube_prot_N"/>
</dbReference>
<dbReference type="AlphaFoldDB" id="A0AAW9Q2X7"/>
<organism evidence="2 3">
    <name type="scientific">Tumidithrix elongata BACA0141</name>
    <dbReference type="NCBI Taxonomy" id="2716417"/>
    <lineage>
        <taxon>Bacteria</taxon>
        <taxon>Bacillati</taxon>
        <taxon>Cyanobacteriota</taxon>
        <taxon>Cyanophyceae</taxon>
        <taxon>Pseudanabaenales</taxon>
        <taxon>Pseudanabaenaceae</taxon>
        <taxon>Tumidithrix</taxon>
        <taxon>Tumidithrix elongata</taxon>
    </lineage>
</organism>
<evidence type="ECO:0000313" key="2">
    <source>
        <dbReference type="EMBL" id="MEE3717256.1"/>
    </source>
</evidence>